<feature type="disulfide bond" evidence="6">
    <location>
        <begin position="1127"/>
        <end position="1142"/>
    </location>
</feature>
<feature type="transmembrane region" description="Helical" evidence="8">
    <location>
        <begin position="1256"/>
        <end position="1276"/>
    </location>
</feature>
<feature type="chain" id="PRO_5032377192" description="VPS10 domain-containing protein" evidence="9">
    <location>
        <begin position="23"/>
        <end position="1325"/>
    </location>
</feature>
<protein>
    <recommendedName>
        <fullName evidence="10">VPS10 domain-containing protein</fullName>
    </recommendedName>
</protein>
<dbReference type="Gene3D" id="3.30.60.270">
    <property type="match status" value="1"/>
</dbReference>
<feature type="compositionally biased region" description="Polar residues" evidence="7">
    <location>
        <begin position="1287"/>
        <end position="1306"/>
    </location>
</feature>
<dbReference type="PANTHER" id="PTHR12106:SF27">
    <property type="entry name" value="SORTILIN-RELATED RECEPTOR"/>
    <property type="match status" value="1"/>
</dbReference>
<dbReference type="PROSITE" id="PS01209">
    <property type="entry name" value="LDLRA_1"/>
    <property type="match status" value="1"/>
</dbReference>
<dbReference type="InterPro" id="IPR006581">
    <property type="entry name" value="VPS10"/>
</dbReference>
<evidence type="ECO:0000256" key="7">
    <source>
        <dbReference type="SAM" id="MobiDB-lite"/>
    </source>
</evidence>
<evidence type="ECO:0000256" key="5">
    <source>
        <dbReference type="ARBA" id="ARBA00023157"/>
    </source>
</evidence>
<evidence type="ECO:0000256" key="2">
    <source>
        <dbReference type="ARBA" id="ARBA00008251"/>
    </source>
</evidence>
<comment type="caution">
    <text evidence="6">Lacks conserved residue(s) required for the propagation of feature annotation.</text>
</comment>
<dbReference type="SUPFAM" id="SSF57424">
    <property type="entry name" value="LDL receptor-like module"/>
    <property type="match status" value="1"/>
</dbReference>
<evidence type="ECO:0000256" key="1">
    <source>
        <dbReference type="ARBA" id="ARBA00004162"/>
    </source>
</evidence>
<keyword evidence="8" id="KW-0812">Transmembrane</keyword>
<reference evidence="11" key="1">
    <citation type="submission" date="2021-02" db="EMBL/GenBank/DDBJ databases">
        <authorList>
            <person name="Nowell W R."/>
        </authorList>
    </citation>
    <scope>NUCLEOTIDE SEQUENCE</scope>
</reference>
<dbReference type="InterPro" id="IPR036055">
    <property type="entry name" value="LDL_receptor-like_sf"/>
</dbReference>
<dbReference type="SUPFAM" id="SSF63825">
    <property type="entry name" value="YWTD domain"/>
    <property type="match status" value="1"/>
</dbReference>
<dbReference type="InterPro" id="IPR036278">
    <property type="entry name" value="Sialidase_sf"/>
</dbReference>
<keyword evidence="4 9" id="KW-0732">Signal</keyword>
<accession>A0A818IDL9</accession>
<dbReference type="InterPro" id="IPR031777">
    <property type="entry name" value="Sortilin_C"/>
</dbReference>
<keyword evidence="8" id="KW-0472">Membrane</keyword>
<comment type="subcellular location">
    <subcellularLocation>
        <location evidence="1">Cell membrane</location>
        <topology evidence="1">Single-pass membrane protein</topology>
    </subcellularLocation>
</comment>
<dbReference type="PANTHER" id="PTHR12106">
    <property type="entry name" value="SORTILIN RELATED"/>
    <property type="match status" value="1"/>
</dbReference>
<comment type="caution">
    <text evidence="11">The sequence shown here is derived from an EMBL/GenBank/DDBJ whole genome shotgun (WGS) entry which is preliminary data.</text>
</comment>
<evidence type="ECO:0000313" key="11">
    <source>
        <dbReference type="EMBL" id="CAF3518075.1"/>
    </source>
</evidence>
<name>A0A818IDL9_9BILA</name>
<dbReference type="InterPro" id="IPR050310">
    <property type="entry name" value="VPS10-sortilin"/>
</dbReference>
<gene>
    <name evidence="11" type="ORF">KXQ929_LOCUS992</name>
</gene>
<dbReference type="PRINTS" id="PR00261">
    <property type="entry name" value="LDLRECEPTOR"/>
</dbReference>
<proteinExistence type="inferred from homology"/>
<dbReference type="Pfam" id="PF15901">
    <property type="entry name" value="Sortilin_C"/>
    <property type="match status" value="1"/>
</dbReference>
<dbReference type="GO" id="GO:0005886">
    <property type="term" value="C:plasma membrane"/>
    <property type="evidence" value="ECO:0007669"/>
    <property type="project" value="UniProtKB-SubCell"/>
</dbReference>
<evidence type="ECO:0000256" key="8">
    <source>
        <dbReference type="SAM" id="Phobius"/>
    </source>
</evidence>
<dbReference type="CDD" id="cd00112">
    <property type="entry name" value="LDLa"/>
    <property type="match status" value="1"/>
</dbReference>
<organism evidence="11 12">
    <name type="scientific">Adineta steineri</name>
    <dbReference type="NCBI Taxonomy" id="433720"/>
    <lineage>
        <taxon>Eukaryota</taxon>
        <taxon>Metazoa</taxon>
        <taxon>Spiralia</taxon>
        <taxon>Gnathifera</taxon>
        <taxon>Rotifera</taxon>
        <taxon>Eurotatoria</taxon>
        <taxon>Bdelloidea</taxon>
        <taxon>Adinetida</taxon>
        <taxon>Adinetidae</taxon>
        <taxon>Adineta</taxon>
    </lineage>
</organism>
<dbReference type="InterPro" id="IPR002172">
    <property type="entry name" value="LDrepeatLR_classA_rpt"/>
</dbReference>
<dbReference type="GO" id="GO:0006892">
    <property type="term" value="P:post-Golgi vesicle-mediated transport"/>
    <property type="evidence" value="ECO:0007669"/>
    <property type="project" value="TreeGrafter"/>
</dbReference>
<dbReference type="Gene3D" id="2.120.10.30">
    <property type="entry name" value="TolB, C-terminal domain"/>
    <property type="match status" value="1"/>
</dbReference>
<keyword evidence="8" id="KW-1133">Transmembrane helix</keyword>
<evidence type="ECO:0000256" key="6">
    <source>
        <dbReference type="PROSITE-ProRule" id="PRU00124"/>
    </source>
</evidence>
<evidence type="ECO:0000259" key="10">
    <source>
        <dbReference type="SMART" id="SM00602"/>
    </source>
</evidence>
<sequence>MQRFIYFVCVLVVLLNIHCGFSSEIVIDNGVLSLNEGDYNNDNDNNEDTSPVLLSTTTIAVESFVEDIVDNVTESITITTTEITVIDNTTVINEEQSKQFLTEYPLNVNLSSSSLSDLTFHTYSNDSILLVFEDHEIVLINKNDGTIKSYYKYTNIIPTNQPNFLVIYDDNTQELLILNSNHEQKSQISFKPKHIYSFPSINNLWIAETSDETALYISDNAGINWKKIDDTSSSTVLGWSSKANSIVIVQHSRYIKLLDATTHQILPILTDVSVAKLFSRYLFVKRSNINDSVTISHINNLADGGFRSLPKRLQSEGNFYCAIEDKNTQDLLLLFITDKKLEENNETISSSSTCNLISYSKQSSFNLTNISCPLNHNDNLLKSIDCLTEQLPFYQVRGLPKSVYLANIASGPTTVISFDGGINWNKTHYECDKMMNCPNNVSIVISSLISSDDAPGIIVGKASDGTNEYIATSFDSGRLWRLNSKGDNYLTAISNSNALIVSVLNNTQQSSNHTFRYSTDYGRNWHEKTLTNETSFRILSLIADKNNIFYILTSNNDNILNLMELDFNLLIHKQCARHELKEWSLQGSCINGSKYYYKRRISGSHCLDNATDVRIESCACLLSDFECLPGYKRSSDGICLPKSHYISSQDCTCEANTTLSTKRRGYMKSTNSQCRNGIENYLSDTYITRRDLNHPNFFLYGIDSQTKQTTIEIHTNDFNQDDDDEDDDDEDIKRNTIQFADKTYEITALAFDENTKQVYIAVEHDQSAIIYRMNKNHFNQDRITKQFKFDSNNELYKNSSEHIEYLTIDWLTQNLYVLVHDKNTHQQNVFILDIRTHKRRTILNKQHFQPAILLIDPIKTNLYWISHNSPSSLHIANLQGHMKKQSQLFSTDTNISYISYDSITHEIIFVVNSSIYGLNTLDHNRLVPRLIYEHSSNIHNALFVHPILYFTNENNNNNNNTDSSIIHLHAIDILAKSFAKNLAKFKNFDSLKLFIDMAPNMPQTATINRCANNPCSDVCIPLEHGKSRCLCRDDASYPSCSCPTSEKYVTGSCQAVNEQCAPGRSLCQNRINCAESARLCEQDHTQYTEAFKNTARCTLEQPNDGFDCYYNEDNSSNHTCIPFEWLCDGVYDCPFGNDEEHCHKMTTTRKTVTKKTPSLCLTDTKFTHVMCRNKCMKINEVCRTASNKLTCSNAFHLHCKQTNEEDHYDCKCRDNKNRCIAMSEQCDDPDHCERVCKTSIHYAKTKGNQSLKSSSIAWIVLLIAILIILFVTIIIMTMRYKRRKQPPVSSRTPPAETEPSTTNLPPSDTREKLLNSSLNTANETS</sequence>
<dbReference type="SMART" id="SM00192">
    <property type="entry name" value="LDLa"/>
    <property type="match status" value="1"/>
</dbReference>
<dbReference type="PROSITE" id="PS50068">
    <property type="entry name" value="LDLRA_2"/>
    <property type="match status" value="1"/>
</dbReference>
<dbReference type="GO" id="GO:0005794">
    <property type="term" value="C:Golgi apparatus"/>
    <property type="evidence" value="ECO:0007669"/>
    <property type="project" value="TreeGrafter"/>
</dbReference>
<evidence type="ECO:0000256" key="3">
    <source>
        <dbReference type="ARBA" id="ARBA00022475"/>
    </source>
</evidence>
<feature type="compositionally biased region" description="Polar residues" evidence="7">
    <location>
        <begin position="1314"/>
        <end position="1325"/>
    </location>
</feature>
<dbReference type="InterPro" id="IPR011042">
    <property type="entry name" value="6-blade_b-propeller_TolB-like"/>
</dbReference>
<dbReference type="Proteomes" id="UP000663868">
    <property type="component" value="Unassembled WGS sequence"/>
</dbReference>
<keyword evidence="3" id="KW-1003">Cell membrane</keyword>
<dbReference type="SMART" id="SM00602">
    <property type="entry name" value="VPS10"/>
    <property type="match status" value="1"/>
</dbReference>
<keyword evidence="5 6" id="KW-1015">Disulfide bond</keyword>
<dbReference type="Gene3D" id="4.10.400.10">
    <property type="entry name" value="Low-density Lipoprotein Receptor"/>
    <property type="match status" value="1"/>
</dbReference>
<feature type="region of interest" description="Disordered" evidence="7">
    <location>
        <begin position="1282"/>
        <end position="1325"/>
    </location>
</feature>
<dbReference type="SUPFAM" id="SSF50939">
    <property type="entry name" value="Sialidases"/>
    <property type="match status" value="1"/>
</dbReference>
<dbReference type="InterPro" id="IPR023415">
    <property type="entry name" value="LDLR_class-A_CS"/>
</dbReference>
<evidence type="ECO:0000313" key="12">
    <source>
        <dbReference type="Proteomes" id="UP000663868"/>
    </source>
</evidence>
<evidence type="ECO:0000256" key="4">
    <source>
        <dbReference type="ARBA" id="ARBA00022729"/>
    </source>
</evidence>
<feature type="domain" description="VPS10" evidence="10">
    <location>
        <begin position="136"/>
        <end position="686"/>
    </location>
</feature>
<feature type="signal peptide" evidence="9">
    <location>
        <begin position="1"/>
        <end position="22"/>
    </location>
</feature>
<evidence type="ECO:0000256" key="9">
    <source>
        <dbReference type="SAM" id="SignalP"/>
    </source>
</evidence>
<dbReference type="EMBL" id="CAJOBB010000026">
    <property type="protein sequence ID" value="CAF3518075.1"/>
    <property type="molecule type" value="Genomic_DNA"/>
</dbReference>
<comment type="similarity">
    <text evidence="2">Belongs to the VPS10-related sortilin family.</text>
</comment>